<name>A0A2C9W4Z2_MANES</name>
<gene>
    <name evidence="2" type="ORF">MANES_03G058800</name>
</gene>
<dbReference type="EMBL" id="CM004389">
    <property type="protein sequence ID" value="OAY54234.1"/>
    <property type="molecule type" value="Genomic_DNA"/>
</dbReference>
<proteinExistence type="predicted"/>
<protein>
    <submittedName>
        <fullName evidence="2">Uncharacterized protein</fullName>
    </submittedName>
</protein>
<reference evidence="2" key="1">
    <citation type="submission" date="2016-02" db="EMBL/GenBank/DDBJ databases">
        <title>WGS assembly of Manihot esculenta.</title>
        <authorList>
            <person name="Bredeson J.V."/>
            <person name="Prochnik S.E."/>
            <person name="Lyons J.B."/>
            <person name="Schmutz J."/>
            <person name="Grimwood J."/>
            <person name="Vrebalov J."/>
            <person name="Bart R.S."/>
            <person name="Amuge T."/>
            <person name="Ferguson M.E."/>
            <person name="Green R."/>
            <person name="Putnam N."/>
            <person name="Stites J."/>
            <person name="Rounsley S."/>
            <person name="Rokhsar D.S."/>
        </authorList>
    </citation>
    <scope>NUCLEOTIDE SEQUENCE [LARGE SCALE GENOMIC DNA]</scope>
    <source>
        <tissue evidence="2">Leaf</tissue>
    </source>
</reference>
<accession>A0A2C9W4Z2</accession>
<sequence length="52" mass="5809">MNIDWTDSDRSEGAIRSRGEDKETLTSLKREGFGVEATSMPSGSFVWDPFDP</sequence>
<feature type="compositionally biased region" description="Basic and acidic residues" evidence="1">
    <location>
        <begin position="7"/>
        <end position="33"/>
    </location>
</feature>
<organism evidence="2">
    <name type="scientific">Manihot esculenta</name>
    <name type="common">Cassava</name>
    <name type="synonym">Jatropha manihot</name>
    <dbReference type="NCBI Taxonomy" id="3983"/>
    <lineage>
        <taxon>Eukaryota</taxon>
        <taxon>Viridiplantae</taxon>
        <taxon>Streptophyta</taxon>
        <taxon>Embryophyta</taxon>
        <taxon>Tracheophyta</taxon>
        <taxon>Spermatophyta</taxon>
        <taxon>Magnoliopsida</taxon>
        <taxon>eudicotyledons</taxon>
        <taxon>Gunneridae</taxon>
        <taxon>Pentapetalae</taxon>
        <taxon>rosids</taxon>
        <taxon>fabids</taxon>
        <taxon>Malpighiales</taxon>
        <taxon>Euphorbiaceae</taxon>
        <taxon>Crotonoideae</taxon>
        <taxon>Manihoteae</taxon>
        <taxon>Manihot</taxon>
    </lineage>
</organism>
<evidence type="ECO:0000256" key="1">
    <source>
        <dbReference type="SAM" id="MobiDB-lite"/>
    </source>
</evidence>
<evidence type="ECO:0000313" key="2">
    <source>
        <dbReference type="EMBL" id="OAY54234.1"/>
    </source>
</evidence>
<feature type="region of interest" description="Disordered" evidence="1">
    <location>
        <begin position="1"/>
        <end position="52"/>
    </location>
</feature>
<dbReference type="AlphaFoldDB" id="A0A2C9W4Z2"/>